<evidence type="ECO:0000259" key="1">
    <source>
        <dbReference type="Pfam" id="PF01841"/>
    </source>
</evidence>
<dbReference type="AlphaFoldDB" id="A0A146KIQ5"/>
<evidence type="ECO:0000313" key="2">
    <source>
        <dbReference type="EMBL" id="JAP96533.1"/>
    </source>
</evidence>
<gene>
    <name evidence="2" type="ORF">TPC1_10101</name>
</gene>
<dbReference type="Pfam" id="PF01841">
    <property type="entry name" value="Transglut_core"/>
    <property type="match status" value="1"/>
</dbReference>
<dbReference type="InterPro" id="IPR052557">
    <property type="entry name" value="CAP/Cytokinesis_protein"/>
</dbReference>
<protein>
    <submittedName>
        <fullName evidence="2">Transglutaminase-like superfamily protein</fullName>
    </submittedName>
</protein>
<feature type="domain" description="Transglutaminase-like" evidence="1">
    <location>
        <begin position="239"/>
        <end position="325"/>
    </location>
</feature>
<proteinExistence type="predicted"/>
<reference evidence="2" key="1">
    <citation type="submission" date="2015-07" db="EMBL/GenBank/DDBJ databases">
        <title>Adaptation to a free-living lifestyle via gene acquisitions in the diplomonad Trepomonas sp. PC1.</title>
        <authorList>
            <person name="Xu F."/>
            <person name="Jerlstrom-Hultqvist J."/>
            <person name="Kolisko M."/>
            <person name="Simpson A.G.B."/>
            <person name="Roger A.J."/>
            <person name="Svard S.G."/>
            <person name="Andersson J.O."/>
        </authorList>
    </citation>
    <scope>NUCLEOTIDE SEQUENCE</scope>
    <source>
        <strain evidence="2">PC1</strain>
    </source>
</reference>
<sequence length="448" mass="54001">MFERQMREFQQQLPQFPTEPQNLPNMPELHFGGTLKPGQLGQPTEPLNKISQKLPAQPTMPHVPPPELVEMPRKVNKMEQLQLIEDIWDDIPAEVPLHVTVDPHITLKETLLDFQTKFNLQQKIRNFHQNYIFYFHQLNKIEQDLYKKLYQSAIQKDEGLCVDEFHFSKQQFIKVRDAVLYDHPELWWLEPYRMSFAGNEVDYVELLMQKRWHISEMEKKFQEYQQIIHQDLKEYSATQKLFFFQSFMAKTQEYKDEQFTSKNIYGALVNKKAICLGFAKLFKYLCDYYQIKCIVVDGQAFFGNKRESHAWNMVEIDSFWYHVDPTWNLHDCYNSRYLCVDDRLFFKDHQLNSNYKFEKCDSMKHNYFQVQKRRVYGANYIERFKQVIKFQLIELKDVRSGVFFDIEKEITKEEIQQAVDIVKIQCKTNFDIVNLSIRHNVIRFKIRK</sequence>
<dbReference type="InterPro" id="IPR038765">
    <property type="entry name" value="Papain-like_cys_pep_sf"/>
</dbReference>
<organism evidence="2">
    <name type="scientific">Trepomonas sp. PC1</name>
    <dbReference type="NCBI Taxonomy" id="1076344"/>
    <lineage>
        <taxon>Eukaryota</taxon>
        <taxon>Metamonada</taxon>
        <taxon>Diplomonadida</taxon>
        <taxon>Hexamitidae</taxon>
        <taxon>Hexamitinae</taxon>
        <taxon>Trepomonas</taxon>
    </lineage>
</organism>
<dbReference type="InterPro" id="IPR002931">
    <property type="entry name" value="Transglutaminase-like"/>
</dbReference>
<name>A0A146KIQ5_9EUKA</name>
<dbReference type="PANTHER" id="PTHR46333">
    <property type="entry name" value="CYTOKINESIS PROTEIN 3"/>
    <property type="match status" value="1"/>
</dbReference>
<accession>A0A146KIQ5</accession>
<dbReference type="GO" id="GO:0005737">
    <property type="term" value="C:cytoplasm"/>
    <property type="evidence" value="ECO:0007669"/>
    <property type="project" value="TreeGrafter"/>
</dbReference>
<dbReference type="Gene3D" id="3.10.620.30">
    <property type="match status" value="1"/>
</dbReference>
<dbReference type="EMBL" id="GDID01000073">
    <property type="protein sequence ID" value="JAP96533.1"/>
    <property type="molecule type" value="Transcribed_RNA"/>
</dbReference>
<dbReference type="PANTHER" id="PTHR46333:SF2">
    <property type="entry name" value="CYTOKINESIS PROTEIN 3"/>
    <property type="match status" value="1"/>
</dbReference>
<dbReference type="SUPFAM" id="SSF54001">
    <property type="entry name" value="Cysteine proteinases"/>
    <property type="match status" value="1"/>
</dbReference>